<dbReference type="AlphaFoldDB" id="A0A1I4XPQ8"/>
<accession>A0A1I4XPQ8</accession>
<organism evidence="3 4">
    <name type="scientific">Dokdonella immobilis</name>
    <dbReference type="NCBI Taxonomy" id="578942"/>
    <lineage>
        <taxon>Bacteria</taxon>
        <taxon>Pseudomonadati</taxon>
        <taxon>Pseudomonadota</taxon>
        <taxon>Gammaproteobacteria</taxon>
        <taxon>Lysobacterales</taxon>
        <taxon>Rhodanobacteraceae</taxon>
        <taxon>Dokdonella</taxon>
    </lineage>
</organism>
<feature type="region of interest" description="Disordered" evidence="2">
    <location>
        <begin position="1"/>
        <end position="20"/>
    </location>
</feature>
<sequence>MKKKPETSRHVTDPDLVGSNEESSWIVGRNCVYCDSTVAKYRVSIRTPHGWKSYGHFNDLETATYIANIAILVERCEEKYELNKEIGTKDRNELDRWRRAPSHADLERTAADRYKQVQAELTALQEQERLEAARVAEERRLREVKIAEEQERQAEIAAEKRRVHDEKVRMILGLSSPALVKFIKNTKLRDPFYEIAMSEVTRRFNNRGLPRAT</sequence>
<dbReference type="RefSeq" id="WP_139224929.1">
    <property type="nucleotide sequence ID" value="NZ_FOVF01000011.1"/>
</dbReference>
<dbReference type="EMBL" id="FOVF01000011">
    <property type="protein sequence ID" value="SFN27260.1"/>
    <property type="molecule type" value="Genomic_DNA"/>
</dbReference>
<keyword evidence="4" id="KW-1185">Reference proteome</keyword>
<protein>
    <submittedName>
        <fullName evidence="3">Uncharacterized protein</fullName>
    </submittedName>
</protein>
<evidence type="ECO:0000256" key="2">
    <source>
        <dbReference type="SAM" id="MobiDB-lite"/>
    </source>
</evidence>
<feature type="coiled-coil region" evidence="1">
    <location>
        <begin position="107"/>
        <end position="167"/>
    </location>
</feature>
<proteinExistence type="predicted"/>
<gene>
    <name evidence="3" type="ORF">SAMN05216289_1112</name>
</gene>
<keyword evidence="1" id="KW-0175">Coiled coil</keyword>
<name>A0A1I4XPQ8_9GAMM</name>
<feature type="compositionally biased region" description="Basic and acidic residues" evidence="2">
    <location>
        <begin position="1"/>
        <end position="13"/>
    </location>
</feature>
<evidence type="ECO:0000256" key="1">
    <source>
        <dbReference type="SAM" id="Coils"/>
    </source>
</evidence>
<reference evidence="3 4" key="1">
    <citation type="submission" date="2016-10" db="EMBL/GenBank/DDBJ databases">
        <authorList>
            <person name="de Groot N.N."/>
        </authorList>
    </citation>
    <scope>NUCLEOTIDE SEQUENCE [LARGE SCALE GENOMIC DNA]</scope>
    <source>
        <strain evidence="3 4">CGMCC 1.7659</strain>
    </source>
</reference>
<evidence type="ECO:0000313" key="4">
    <source>
        <dbReference type="Proteomes" id="UP000198575"/>
    </source>
</evidence>
<evidence type="ECO:0000313" key="3">
    <source>
        <dbReference type="EMBL" id="SFN27260.1"/>
    </source>
</evidence>
<dbReference type="Proteomes" id="UP000198575">
    <property type="component" value="Unassembled WGS sequence"/>
</dbReference>